<dbReference type="Proteomes" id="UP001378592">
    <property type="component" value="Unassembled WGS sequence"/>
</dbReference>
<reference evidence="2 3" key="1">
    <citation type="submission" date="2024-03" db="EMBL/GenBank/DDBJ databases">
        <title>The genome assembly and annotation of the cricket Gryllus longicercus Weissman &amp; Gray.</title>
        <authorList>
            <person name="Szrajer S."/>
            <person name="Gray D."/>
            <person name="Ylla G."/>
        </authorList>
    </citation>
    <scope>NUCLEOTIDE SEQUENCE [LARGE SCALE GENOMIC DNA]</scope>
    <source>
        <strain evidence="2">DAG 2021-001</strain>
        <tissue evidence="2">Whole body minus gut</tissue>
    </source>
</reference>
<gene>
    <name evidence="2" type="ORF">R5R35_001024</name>
</gene>
<protein>
    <submittedName>
        <fullName evidence="2">Uncharacterized protein</fullName>
    </submittedName>
</protein>
<proteinExistence type="predicted"/>
<feature type="region of interest" description="Disordered" evidence="1">
    <location>
        <begin position="73"/>
        <end position="110"/>
    </location>
</feature>
<keyword evidence="3" id="KW-1185">Reference proteome</keyword>
<dbReference type="EMBL" id="JAZDUA010000240">
    <property type="protein sequence ID" value="KAK7863098.1"/>
    <property type="molecule type" value="Genomic_DNA"/>
</dbReference>
<name>A0AAN9Z095_9ORTH</name>
<organism evidence="2 3">
    <name type="scientific">Gryllus longicercus</name>
    <dbReference type="NCBI Taxonomy" id="2509291"/>
    <lineage>
        <taxon>Eukaryota</taxon>
        <taxon>Metazoa</taxon>
        <taxon>Ecdysozoa</taxon>
        <taxon>Arthropoda</taxon>
        <taxon>Hexapoda</taxon>
        <taxon>Insecta</taxon>
        <taxon>Pterygota</taxon>
        <taxon>Neoptera</taxon>
        <taxon>Polyneoptera</taxon>
        <taxon>Orthoptera</taxon>
        <taxon>Ensifera</taxon>
        <taxon>Gryllidea</taxon>
        <taxon>Grylloidea</taxon>
        <taxon>Gryllidae</taxon>
        <taxon>Gryllinae</taxon>
        <taxon>Gryllus</taxon>
    </lineage>
</organism>
<accession>A0AAN9Z095</accession>
<feature type="compositionally biased region" description="Basic and acidic residues" evidence="1">
    <location>
        <begin position="84"/>
        <end position="110"/>
    </location>
</feature>
<sequence length="110" mass="13838">MRRRRVTFYGHIKRMDEGRLTKRMFNYFDRNPKTQMTWIKEVKKDMEEMGIDGEEVERREEFRKKIRGFQGFQEKAKKKTGAKWTEERKKQHGERMKEYWKERKKRENQS</sequence>
<evidence type="ECO:0000256" key="1">
    <source>
        <dbReference type="SAM" id="MobiDB-lite"/>
    </source>
</evidence>
<evidence type="ECO:0000313" key="2">
    <source>
        <dbReference type="EMBL" id="KAK7863098.1"/>
    </source>
</evidence>
<comment type="caution">
    <text evidence="2">The sequence shown here is derived from an EMBL/GenBank/DDBJ whole genome shotgun (WGS) entry which is preliminary data.</text>
</comment>
<dbReference type="AlphaFoldDB" id="A0AAN9Z095"/>
<evidence type="ECO:0000313" key="3">
    <source>
        <dbReference type="Proteomes" id="UP001378592"/>
    </source>
</evidence>